<dbReference type="Pfam" id="PF12893">
    <property type="entry name" value="Lumazine_bd_2"/>
    <property type="match status" value="1"/>
</dbReference>
<evidence type="ECO:0000313" key="2">
    <source>
        <dbReference type="Proteomes" id="UP000008461"/>
    </source>
</evidence>
<dbReference type="STRING" id="760192.Halhy_1132"/>
<dbReference type="Proteomes" id="UP000008461">
    <property type="component" value="Chromosome"/>
</dbReference>
<name>F4KRP1_HALH1</name>
<reference evidence="1 2" key="1">
    <citation type="journal article" date="2011" name="Stand. Genomic Sci.">
        <title>Complete genome sequence of Haliscomenobacter hydrossis type strain (O).</title>
        <authorList>
            <consortium name="US DOE Joint Genome Institute (JGI-PGF)"/>
            <person name="Daligault H."/>
            <person name="Lapidus A."/>
            <person name="Zeytun A."/>
            <person name="Nolan M."/>
            <person name="Lucas S."/>
            <person name="Del Rio T.G."/>
            <person name="Tice H."/>
            <person name="Cheng J.F."/>
            <person name="Tapia R."/>
            <person name="Han C."/>
            <person name="Goodwin L."/>
            <person name="Pitluck S."/>
            <person name="Liolios K."/>
            <person name="Pagani I."/>
            <person name="Ivanova N."/>
            <person name="Huntemann M."/>
            <person name="Mavromatis K."/>
            <person name="Mikhailova N."/>
            <person name="Pati A."/>
            <person name="Chen A."/>
            <person name="Palaniappan K."/>
            <person name="Land M."/>
            <person name="Hauser L."/>
            <person name="Brambilla E.M."/>
            <person name="Rohde M."/>
            <person name="Verbarg S."/>
            <person name="Goker M."/>
            <person name="Bristow J."/>
            <person name="Eisen J.A."/>
            <person name="Markowitz V."/>
            <person name="Hugenholtz P."/>
            <person name="Kyrpides N.C."/>
            <person name="Klenk H.P."/>
            <person name="Woyke T."/>
        </authorList>
    </citation>
    <scope>NUCLEOTIDE SEQUENCE [LARGE SCALE GENOMIC DNA]</scope>
    <source>
        <strain evidence="2">ATCC 27775 / DSM 1100 / LMG 10767 / O</strain>
    </source>
</reference>
<keyword evidence="2" id="KW-1185">Reference proteome</keyword>
<dbReference type="InterPro" id="IPR032710">
    <property type="entry name" value="NTF2-like_dom_sf"/>
</dbReference>
<evidence type="ECO:0000313" key="1">
    <source>
        <dbReference type="EMBL" id="AEE49030.1"/>
    </source>
</evidence>
<proteinExistence type="predicted"/>
<dbReference type="HOGENOM" id="CLU_1649752_0_0_10"/>
<accession>F4KRP1</accession>
<dbReference type="AlphaFoldDB" id="F4KRP1"/>
<dbReference type="EMBL" id="CP002691">
    <property type="protein sequence ID" value="AEE49030.1"/>
    <property type="molecule type" value="Genomic_DNA"/>
</dbReference>
<dbReference type="SUPFAM" id="SSF54427">
    <property type="entry name" value="NTF2-like"/>
    <property type="match status" value="1"/>
</dbReference>
<dbReference type="KEGG" id="hhy:Halhy_1132"/>
<organism evidence="1 2">
    <name type="scientific">Haliscomenobacter hydrossis (strain ATCC 27775 / DSM 1100 / LMG 10767 / O)</name>
    <dbReference type="NCBI Taxonomy" id="760192"/>
    <lineage>
        <taxon>Bacteria</taxon>
        <taxon>Pseudomonadati</taxon>
        <taxon>Bacteroidota</taxon>
        <taxon>Saprospiria</taxon>
        <taxon>Saprospirales</taxon>
        <taxon>Haliscomenobacteraceae</taxon>
        <taxon>Haliscomenobacter</taxon>
    </lineage>
</organism>
<dbReference type="Gene3D" id="3.10.450.50">
    <property type="match status" value="1"/>
</dbReference>
<protein>
    <recommendedName>
        <fullName evidence="3">DUF4440 domain-containing protein</fullName>
    </recommendedName>
</protein>
<gene>
    <name evidence="1" type="ordered locus">Halhy_1132</name>
</gene>
<dbReference type="RefSeq" id="WP_013763585.1">
    <property type="nucleotide sequence ID" value="NC_015510.1"/>
</dbReference>
<reference key="2">
    <citation type="submission" date="2011-04" db="EMBL/GenBank/DDBJ databases">
        <title>Complete sequence of chromosome of Haliscomenobacter hydrossis DSM 1100.</title>
        <authorList>
            <consortium name="US DOE Joint Genome Institute (JGI-PGF)"/>
            <person name="Lucas S."/>
            <person name="Han J."/>
            <person name="Lapidus A."/>
            <person name="Bruce D."/>
            <person name="Goodwin L."/>
            <person name="Pitluck S."/>
            <person name="Peters L."/>
            <person name="Kyrpides N."/>
            <person name="Mavromatis K."/>
            <person name="Ivanova N."/>
            <person name="Ovchinnikova G."/>
            <person name="Pagani I."/>
            <person name="Daligault H."/>
            <person name="Detter J.C."/>
            <person name="Han C."/>
            <person name="Land M."/>
            <person name="Hauser L."/>
            <person name="Markowitz V."/>
            <person name="Cheng J.-F."/>
            <person name="Hugenholtz P."/>
            <person name="Woyke T."/>
            <person name="Wu D."/>
            <person name="Verbarg S."/>
            <person name="Frueling A."/>
            <person name="Brambilla E."/>
            <person name="Klenk H.-P."/>
            <person name="Eisen J.A."/>
        </authorList>
    </citation>
    <scope>NUCLEOTIDE SEQUENCE</scope>
    <source>
        <strain>DSM 1100</strain>
    </source>
</reference>
<dbReference type="eggNOG" id="ENOG5033GXP">
    <property type="taxonomic scope" value="Bacteria"/>
</dbReference>
<dbReference type="InterPro" id="IPR039437">
    <property type="entry name" value="FrzH/put_lumazine-bd"/>
</dbReference>
<sequence>MKHSTFITLLFCTGSIVCTAQELQTKPNSTTMTSTVNSKMEPGIEIALDGFIKGGDENDLTKLESVLHADYRSTINQFMGQEGVTILDRGTYLSMTRDGKIGGSPRTYQVVHHQSLGHTAHVQVHMESAQLIFDNFLSFVQDKTGKWWLINDAATAKPKP</sequence>
<evidence type="ECO:0008006" key="3">
    <source>
        <dbReference type="Google" id="ProtNLM"/>
    </source>
</evidence>
<dbReference type="OrthoDB" id="1441434at2"/>